<evidence type="ECO:0000313" key="3">
    <source>
        <dbReference type="Proteomes" id="UP001519345"/>
    </source>
</evidence>
<dbReference type="EMBL" id="JAGGKX010000009">
    <property type="protein sequence ID" value="MBP1970016.1"/>
    <property type="molecule type" value="Genomic_DNA"/>
</dbReference>
<evidence type="ECO:0000313" key="2">
    <source>
        <dbReference type="EMBL" id="MBP1970016.1"/>
    </source>
</evidence>
<keyword evidence="3" id="KW-1185">Reference proteome</keyword>
<reference evidence="2 3" key="1">
    <citation type="submission" date="2021-03" db="EMBL/GenBank/DDBJ databases">
        <title>Genomic Encyclopedia of Type Strains, Phase IV (KMG-IV): sequencing the most valuable type-strain genomes for metagenomic binning, comparative biology and taxonomic classification.</title>
        <authorList>
            <person name="Goeker M."/>
        </authorList>
    </citation>
    <scope>NUCLEOTIDE SEQUENCE [LARGE SCALE GENOMIC DNA]</scope>
    <source>
        <strain evidence="2 3">DSM 25609</strain>
    </source>
</reference>
<dbReference type="Proteomes" id="UP001519345">
    <property type="component" value="Unassembled WGS sequence"/>
</dbReference>
<sequence>MESDYKMGLFTRENERTKLMQERDALQKEDQSLQTKATKINNAIQMAETEAMLEGTKTAESKVSKFKKGLQQTQKEQQELTKKAEKIGEKLGALNAEKNKEELEEIANSDIDSYREFKIANELEKKLDYFVRYELPEIAPASNSAEGYKPKGLLYKAGVEAGYFSPTDPAEKPLKELWETKKVQADKEALKKVEQVMEQLRKITE</sequence>
<feature type="coiled-coil region" evidence="1">
    <location>
        <begin position="70"/>
        <end position="104"/>
    </location>
</feature>
<protein>
    <submittedName>
        <fullName evidence="2">Phage infection (PIP) family protein YhgE</fullName>
    </submittedName>
</protein>
<name>A0ABS4IHT8_9BACI</name>
<comment type="caution">
    <text evidence="2">The sequence shown here is derived from an EMBL/GenBank/DDBJ whole genome shotgun (WGS) entry which is preliminary data.</text>
</comment>
<organism evidence="2 3">
    <name type="scientific">Virgibacillus natechei</name>
    <dbReference type="NCBI Taxonomy" id="1216297"/>
    <lineage>
        <taxon>Bacteria</taxon>
        <taxon>Bacillati</taxon>
        <taxon>Bacillota</taxon>
        <taxon>Bacilli</taxon>
        <taxon>Bacillales</taxon>
        <taxon>Bacillaceae</taxon>
        <taxon>Virgibacillus</taxon>
    </lineage>
</organism>
<evidence type="ECO:0000256" key="1">
    <source>
        <dbReference type="SAM" id="Coils"/>
    </source>
</evidence>
<proteinExistence type="predicted"/>
<gene>
    <name evidence="2" type="ORF">J2Z83_002124</name>
</gene>
<keyword evidence="1" id="KW-0175">Coiled coil</keyword>
<accession>A0ABS4IHT8</accession>